<dbReference type="GO" id="GO:0051287">
    <property type="term" value="F:NAD binding"/>
    <property type="evidence" value="ECO:0007669"/>
    <property type="project" value="InterPro"/>
</dbReference>
<dbReference type="Pfam" id="PF02826">
    <property type="entry name" value="2-Hacid_dh_C"/>
    <property type="match status" value="1"/>
</dbReference>
<evidence type="ECO:0000259" key="4">
    <source>
        <dbReference type="Pfam" id="PF00389"/>
    </source>
</evidence>
<dbReference type="GO" id="GO:0030267">
    <property type="term" value="F:glyoxylate reductase (NADPH) activity"/>
    <property type="evidence" value="ECO:0007669"/>
    <property type="project" value="TreeGrafter"/>
</dbReference>
<name>A0A975Y6K4_9NOST</name>
<reference evidence="6" key="1">
    <citation type="submission" date="2017-04" db="EMBL/GenBank/DDBJ databases">
        <title>Genome deletions in a multicellular cyanobacterial endosymbiont for morphological adaptation in marine diatoms.</title>
        <authorList>
            <person name="Wang Y."/>
            <person name="Gao H."/>
            <person name="Li R."/>
            <person name="Xu X."/>
        </authorList>
    </citation>
    <scope>NUCLEOTIDE SEQUENCE</scope>
    <source>
        <strain evidence="6">FACHB 800</strain>
    </source>
</reference>
<feature type="domain" description="D-isomer specific 2-hydroxyacid dehydrogenase catalytic" evidence="4">
    <location>
        <begin position="12"/>
        <end position="292"/>
    </location>
</feature>
<dbReference type="InterPro" id="IPR006140">
    <property type="entry name" value="D-isomer_DH_NAD-bd"/>
</dbReference>
<dbReference type="KEGG" id="rsin:B6N60_04093"/>
<dbReference type="GO" id="GO:0005829">
    <property type="term" value="C:cytosol"/>
    <property type="evidence" value="ECO:0007669"/>
    <property type="project" value="TreeGrafter"/>
</dbReference>
<evidence type="ECO:0000259" key="5">
    <source>
        <dbReference type="Pfam" id="PF02826"/>
    </source>
</evidence>
<dbReference type="AlphaFoldDB" id="A0A975Y6K4"/>
<dbReference type="EMBL" id="CP021056">
    <property type="protein sequence ID" value="QXE25378.1"/>
    <property type="molecule type" value="Genomic_DNA"/>
</dbReference>
<gene>
    <name evidence="6" type="ORF">B6N60_04093</name>
</gene>
<keyword evidence="2 3" id="KW-0560">Oxidoreductase</keyword>
<keyword evidence="7" id="KW-1185">Reference proteome</keyword>
<dbReference type="InterPro" id="IPR029753">
    <property type="entry name" value="D-isomer_DH_CS"/>
</dbReference>
<organism evidence="6 7">
    <name type="scientific">Richelia sinica FACHB-800</name>
    <dbReference type="NCBI Taxonomy" id="1357546"/>
    <lineage>
        <taxon>Bacteria</taxon>
        <taxon>Bacillati</taxon>
        <taxon>Cyanobacteriota</taxon>
        <taxon>Cyanophyceae</taxon>
        <taxon>Nostocales</taxon>
        <taxon>Nostocaceae</taxon>
        <taxon>Richelia</taxon>
    </lineage>
</organism>
<dbReference type="Gene3D" id="3.40.50.720">
    <property type="entry name" value="NAD(P)-binding Rossmann-like Domain"/>
    <property type="match status" value="2"/>
</dbReference>
<dbReference type="InterPro" id="IPR006139">
    <property type="entry name" value="D-isomer_2_OHA_DH_cat_dom"/>
</dbReference>
<evidence type="ECO:0000256" key="1">
    <source>
        <dbReference type="ARBA" id="ARBA00005854"/>
    </source>
</evidence>
<dbReference type="SUPFAM" id="SSF51735">
    <property type="entry name" value="NAD(P)-binding Rossmann-fold domains"/>
    <property type="match status" value="1"/>
</dbReference>
<sequence>MIGAIERFEPLFAAKGIEVNCPSVIQTLSVEELKKLVPQYDGWIIGDDPANREVFAAGKAGNLKAAVKWGVGVDNVDFKAAQELQIPITNTPRMFGGEVADIAVGYVIALARQTFVIDRGVRAGQWPKPSGISLANKKVALVGFGDIGKNTAKRLLAFDMQITAYDPYFQPALGLESVESAVWPKKLSEADFIILTCALTQNNRHLINSETLAQAKLGVRIVNVARGPLIDEVALAEALASGYVHSVALDVFEEEPLSANSPLRKFERCIFGSHNASNTVDAVHRASERAIALLFEFLGVN</sequence>
<dbReference type="CDD" id="cd12172">
    <property type="entry name" value="PGDH_like_2"/>
    <property type="match status" value="1"/>
</dbReference>
<accession>A0A975Y6K4</accession>
<feature type="domain" description="D-isomer specific 2-hydroxyacid dehydrogenase NAD-binding" evidence="5">
    <location>
        <begin position="105"/>
        <end position="276"/>
    </location>
</feature>
<comment type="similarity">
    <text evidence="1 3">Belongs to the D-isomer specific 2-hydroxyacid dehydrogenase family.</text>
</comment>
<dbReference type="PANTHER" id="PTHR10996:SF283">
    <property type="entry name" value="GLYOXYLATE_HYDROXYPYRUVATE REDUCTASE B"/>
    <property type="match status" value="1"/>
</dbReference>
<dbReference type="SUPFAM" id="SSF52283">
    <property type="entry name" value="Formate/glycerate dehydrogenase catalytic domain-like"/>
    <property type="match status" value="1"/>
</dbReference>
<evidence type="ECO:0000256" key="2">
    <source>
        <dbReference type="ARBA" id="ARBA00023002"/>
    </source>
</evidence>
<evidence type="ECO:0000313" key="7">
    <source>
        <dbReference type="Proteomes" id="UP000683511"/>
    </source>
</evidence>
<proteinExistence type="inferred from homology"/>
<evidence type="ECO:0000256" key="3">
    <source>
        <dbReference type="RuleBase" id="RU003719"/>
    </source>
</evidence>
<dbReference type="InterPro" id="IPR050223">
    <property type="entry name" value="D-isomer_2-hydroxyacid_DH"/>
</dbReference>
<dbReference type="GO" id="GO:0016618">
    <property type="term" value="F:hydroxypyruvate reductase [NAD(P)H] activity"/>
    <property type="evidence" value="ECO:0007669"/>
    <property type="project" value="TreeGrafter"/>
</dbReference>
<dbReference type="PROSITE" id="PS00671">
    <property type="entry name" value="D_2_HYDROXYACID_DH_3"/>
    <property type="match status" value="1"/>
</dbReference>
<evidence type="ECO:0000313" key="6">
    <source>
        <dbReference type="EMBL" id="QXE25378.1"/>
    </source>
</evidence>
<dbReference type="Pfam" id="PF00389">
    <property type="entry name" value="2-Hacid_dh"/>
    <property type="match status" value="1"/>
</dbReference>
<dbReference type="PANTHER" id="PTHR10996">
    <property type="entry name" value="2-HYDROXYACID DEHYDROGENASE-RELATED"/>
    <property type="match status" value="1"/>
</dbReference>
<protein>
    <submittedName>
        <fullName evidence="6">Phosphoglycerate dehydrogenase</fullName>
    </submittedName>
</protein>
<dbReference type="InterPro" id="IPR036291">
    <property type="entry name" value="NAD(P)-bd_dom_sf"/>
</dbReference>
<dbReference type="Proteomes" id="UP000683511">
    <property type="component" value="Chromosome"/>
</dbReference>